<dbReference type="PANTHER" id="PTHR12526:SF636">
    <property type="entry name" value="BLL3647 PROTEIN"/>
    <property type="match status" value="1"/>
</dbReference>
<feature type="compositionally biased region" description="Gly residues" evidence="2">
    <location>
        <begin position="647"/>
        <end position="657"/>
    </location>
</feature>
<dbReference type="PANTHER" id="PTHR12526">
    <property type="entry name" value="GLYCOSYLTRANSFERASE"/>
    <property type="match status" value="1"/>
</dbReference>
<feature type="compositionally biased region" description="Basic and acidic residues" evidence="2">
    <location>
        <begin position="544"/>
        <end position="560"/>
    </location>
</feature>
<dbReference type="EMBL" id="VJYK02000086">
    <property type="protein sequence ID" value="MQS02372.1"/>
    <property type="molecule type" value="Genomic_DNA"/>
</dbReference>
<sequence>MRVALLTEGGYPYTHGESVVWCDRLVRGLSGHGFEVYALSRSRRQEEAGWLGAALPAHVRRVRTARLWGPARPARTGGRGGPAGRRQAFARRFDAHFEELARAVCAPDEADAAGRPAVGASPGRGPAEDRFAEGLYGLADLAAEYGDLTAALCSEQTVRLLEAACRAPGAPRAVRTARVADLLAVAERLERALRPLSLDWHLPSPRGEDTGLARVDLCHAVGGGVAALPGLLARRLHGTPLLLTEYGVRLREHYLSGLAGLLDPAGGAPRAGSAAVRALLGSFQRRLATEAYRTADLITPGNTHTRGWQVRCGAARERLRTVYPGMDSARLLHVPEDDGEPVANPLLVWVGPLTPAKDPANLLHAFAEIRRVRPTARLLVVETRPGAGGDYGYAAHYRALADRLAPPPHDPAVPPPVVFERLGGPAAPTLAEVYAGASVVLLSSAVEGFPPSLVEAMFCGRATVSTDTGAVREVIGGTGLVVPPGDPRALAEAALALLADSGRRARLGAAARARAAELFTVEQNVTAFRGIYLELMSRHPVRGGADRVTERAPRPFERTAESAGLPEAPAGPDATGPRTAGPGSTMPDTVLPGTAAPPPAPGGSGAATTAPRRVPSWARDPAAAARVPDRRTETARGATPVAAGAGPASGGWEGAPE</sequence>
<evidence type="ECO:0000313" key="6">
    <source>
        <dbReference type="Proteomes" id="UP000320857"/>
    </source>
</evidence>
<dbReference type="Proteomes" id="UP000320857">
    <property type="component" value="Unassembled WGS sequence"/>
</dbReference>
<reference evidence="7" key="2">
    <citation type="submission" date="2020-05" db="EMBL/GenBank/DDBJ databases">
        <title>Classification of alakaliphilic streptomycetes isolated from an alkaline soil next to Lonar Crater, India and a proposal for the recognition of Streptomyces alkaliterrae sp. nov.</title>
        <authorList>
            <person name="Golinska P."/>
        </authorList>
    </citation>
    <scope>NUCLEOTIDE SEQUENCE [LARGE SCALE GENOMIC DNA]</scope>
    <source>
        <strain evidence="7">OF8</strain>
    </source>
</reference>
<dbReference type="Gene3D" id="3.40.50.2000">
    <property type="entry name" value="Glycogen Phosphorylase B"/>
    <property type="match status" value="2"/>
</dbReference>
<gene>
    <name evidence="5" type="ORF">FNX44_010875</name>
    <name evidence="4" type="ORF">H3147_25310</name>
</gene>
<feature type="compositionally biased region" description="Low complexity" evidence="2">
    <location>
        <begin position="635"/>
        <end position="646"/>
    </location>
</feature>
<evidence type="ECO:0000256" key="1">
    <source>
        <dbReference type="ARBA" id="ARBA00021292"/>
    </source>
</evidence>
<proteinExistence type="predicted"/>
<dbReference type="InterPro" id="IPR022622">
    <property type="entry name" value="DUF3492"/>
</dbReference>
<dbReference type="GO" id="GO:0016757">
    <property type="term" value="F:glycosyltransferase activity"/>
    <property type="evidence" value="ECO:0007669"/>
    <property type="project" value="TreeGrafter"/>
</dbReference>
<dbReference type="EMBL" id="JABJXA010000257">
    <property type="protein sequence ID" value="MBB1262098.1"/>
    <property type="molecule type" value="Genomic_DNA"/>
</dbReference>
<reference evidence="4" key="3">
    <citation type="journal article" name="Syst. Appl. Microbiol.">
        <title>Streptomyces alkaliterrae sp. nov., isolated from an alkaline soil, and emended descriptions of Streptomyces alkaliphilus, Streptomyces calidiresistens and Streptomyces durbertensis.</title>
        <authorList>
            <person name="Swiecimska M."/>
            <person name="Golinska P."/>
            <person name="Nouioui I."/>
            <person name="Wypij M."/>
            <person name="Rai M."/>
            <person name="Sangal V."/>
            <person name="Goodfellow M."/>
        </authorList>
    </citation>
    <scope>NUCLEOTIDE SEQUENCE</scope>
    <source>
        <strain evidence="4">OF8</strain>
    </source>
</reference>
<dbReference type="OrthoDB" id="9772485at2"/>
<accession>A0A5P0YSF5</accession>
<reference evidence="5 6" key="1">
    <citation type="submission" date="2019-10" db="EMBL/GenBank/DDBJ databases">
        <title>Streptomyces sp. nov., a novel actinobacterium isolated from alkaline environment.</title>
        <authorList>
            <person name="Golinska P."/>
        </authorList>
    </citation>
    <scope>NUCLEOTIDE SEQUENCE [LARGE SCALE GENOMIC DNA]</scope>
    <source>
        <strain evidence="5 6">OF1</strain>
    </source>
</reference>
<feature type="region of interest" description="Disordered" evidence="2">
    <location>
        <begin position="542"/>
        <end position="657"/>
    </location>
</feature>
<evidence type="ECO:0000313" key="4">
    <source>
        <dbReference type="EMBL" id="MBB1262098.1"/>
    </source>
</evidence>
<dbReference type="Pfam" id="PF13692">
    <property type="entry name" value="Glyco_trans_1_4"/>
    <property type="match status" value="1"/>
</dbReference>
<dbReference type="AlphaFoldDB" id="A0A5P0YSF5"/>
<evidence type="ECO:0000259" key="3">
    <source>
        <dbReference type="Pfam" id="PF11997"/>
    </source>
</evidence>
<keyword evidence="6" id="KW-1185">Reference proteome</keyword>
<dbReference type="Proteomes" id="UP000517765">
    <property type="component" value="Unassembled WGS sequence"/>
</dbReference>
<comment type="caution">
    <text evidence="5">The sequence shown here is derived from an EMBL/GenBank/DDBJ whole genome shotgun (WGS) entry which is preliminary data.</text>
</comment>
<evidence type="ECO:0000313" key="7">
    <source>
        <dbReference type="Proteomes" id="UP000517765"/>
    </source>
</evidence>
<evidence type="ECO:0000256" key="2">
    <source>
        <dbReference type="SAM" id="MobiDB-lite"/>
    </source>
</evidence>
<feature type="domain" description="DUF3492" evidence="3">
    <location>
        <begin position="1"/>
        <end position="316"/>
    </location>
</feature>
<dbReference type="RefSeq" id="WP_143647830.1">
    <property type="nucleotide sequence ID" value="NZ_JABJXA010000257.1"/>
</dbReference>
<protein>
    <recommendedName>
        <fullName evidence="1">D-inositol 3-phosphate glycosyltransferase</fullName>
    </recommendedName>
</protein>
<name>A0A5P0YSF5_9ACTN</name>
<organism evidence="5 6">
    <name type="scientific">Streptomyces alkaliterrae</name>
    <dbReference type="NCBI Taxonomy" id="2213162"/>
    <lineage>
        <taxon>Bacteria</taxon>
        <taxon>Bacillati</taxon>
        <taxon>Actinomycetota</taxon>
        <taxon>Actinomycetes</taxon>
        <taxon>Kitasatosporales</taxon>
        <taxon>Streptomycetaceae</taxon>
        <taxon>Streptomyces</taxon>
    </lineage>
</organism>
<dbReference type="SUPFAM" id="SSF53756">
    <property type="entry name" value="UDP-Glycosyltransferase/glycogen phosphorylase"/>
    <property type="match status" value="1"/>
</dbReference>
<dbReference type="Pfam" id="PF11997">
    <property type="entry name" value="DUF3492"/>
    <property type="match status" value="1"/>
</dbReference>
<evidence type="ECO:0000313" key="5">
    <source>
        <dbReference type="EMBL" id="MQS02372.1"/>
    </source>
</evidence>